<comment type="caution">
    <text evidence="1">The sequence shown here is derived from an EMBL/GenBank/DDBJ whole genome shotgun (WGS) entry which is preliminary data.</text>
</comment>
<evidence type="ECO:0000313" key="2">
    <source>
        <dbReference type="Proteomes" id="UP001295423"/>
    </source>
</evidence>
<reference evidence="1" key="1">
    <citation type="submission" date="2023-08" db="EMBL/GenBank/DDBJ databases">
        <authorList>
            <person name="Audoor S."/>
            <person name="Bilcke G."/>
        </authorList>
    </citation>
    <scope>NUCLEOTIDE SEQUENCE</scope>
</reference>
<gene>
    <name evidence="1" type="ORF">CYCCA115_LOCUS4745</name>
</gene>
<dbReference type="EMBL" id="CAKOGP040000469">
    <property type="protein sequence ID" value="CAJ1935414.1"/>
    <property type="molecule type" value="Genomic_DNA"/>
</dbReference>
<evidence type="ECO:0000313" key="1">
    <source>
        <dbReference type="EMBL" id="CAJ1935414.1"/>
    </source>
</evidence>
<keyword evidence="2" id="KW-1185">Reference proteome</keyword>
<organism evidence="1 2">
    <name type="scientific">Cylindrotheca closterium</name>
    <dbReference type="NCBI Taxonomy" id="2856"/>
    <lineage>
        <taxon>Eukaryota</taxon>
        <taxon>Sar</taxon>
        <taxon>Stramenopiles</taxon>
        <taxon>Ochrophyta</taxon>
        <taxon>Bacillariophyta</taxon>
        <taxon>Bacillariophyceae</taxon>
        <taxon>Bacillariophycidae</taxon>
        <taxon>Bacillariales</taxon>
        <taxon>Bacillariaceae</taxon>
        <taxon>Cylindrotheca</taxon>
    </lineage>
</organism>
<dbReference type="Proteomes" id="UP001295423">
    <property type="component" value="Unassembled WGS sequence"/>
</dbReference>
<protein>
    <submittedName>
        <fullName evidence="1">Uncharacterized protein</fullName>
    </submittedName>
</protein>
<dbReference type="AlphaFoldDB" id="A0AAD2CJA0"/>
<proteinExistence type="predicted"/>
<accession>A0AAD2CJA0</accession>
<sequence>MNLLGKAKRSAQKTKLRGDIVVLERKANGRKKAFGIEFYDLITNDKNKLLGVSAGTIFKGHREELKEPFERARDDMAGKQAQKDVHQKDLDVMEVKGAHTLPSDTMGEKVNKAGAVMSNAANATKLGGKMALLDREMKIRKEQFGLEVFEYFNAPQDGKRTSMKKRLSEKLSGVTQHEQDIQACIDAAKRDVGEIEDQIKSKRTQMGFLDEESQPLM</sequence>
<name>A0AAD2CJA0_9STRA</name>